<accession>A0AAE0HDT5</accession>
<dbReference type="GeneID" id="87836074"/>
<evidence type="ECO:0000256" key="1">
    <source>
        <dbReference type="SAM" id="MobiDB-lite"/>
    </source>
</evidence>
<proteinExistence type="predicted"/>
<name>A0AAE0HDT5_9PEZI</name>
<evidence type="ECO:0000313" key="3">
    <source>
        <dbReference type="Proteomes" id="UP001278766"/>
    </source>
</evidence>
<dbReference type="Proteomes" id="UP001278766">
    <property type="component" value="Unassembled WGS sequence"/>
</dbReference>
<reference evidence="2" key="2">
    <citation type="submission" date="2023-06" db="EMBL/GenBank/DDBJ databases">
        <authorList>
            <consortium name="Lawrence Berkeley National Laboratory"/>
            <person name="Haridas S."/>
            <person name="Hensen N."/>
            <person name="Bonometti L."/>
            <person name="Westerberg I."/>
            <person name="Brannstrom I.O."/>
            <person name="Guillou S."/>
            <person name="Cros-Aarteil S."/>
            <person name="Calhoun S."/>
            <person name="Kuo A."/>
            <person name="Mondo S."/>
            <person name="Pangilinan J."/>
            <person name="Riley R."/>
            <person name="Labutti K."/>
            <person name="Andreopoulos B."/>
            <person name="Lipzen A."/>
            <person name="Chen C."/>
            <person name="Yanf M."/>
            <person name="Daum C."/>
            <person name="Ng V."/>
            <person name="Clum A."/>
            <person name="Steindorff A."/>
            <person name="Ohm R."/>
            <person name="Martin F."/>
            <person name="Silar P."/>
            <person name="Natvig D."/>
            <person name="Lalanne C."/>
            <person name="Gautier V."/>
            <person name="Ament-Velasquez S.L."/>
            <person name="Kruys A."/>
            <person name="Hutchinson M.I."/>
            <person name="Powell A.J."/>
            <person name="Barry K."/>
            <person name="Miller A.N."/>
            <person name="Grigoriev I.V."/>
            <person name="Debuchy R."/>
            <person name="Gladieux P."/>
            <person name="Thoren M.H."/>
            <person name="Johannesson H."/>
        </authorList>
    </citation>
    <scope>NUCLEOTIDE SEQUENCE</scope>
    <source>
        <strain evidence="2">CBS 168.71</strain>
    </source>
</reference>
<protein>
    <submittedName>
        <fullName evidence="2">Uncharacterized protein</fullName>
    </submittedName>
</protein>
<sequence length="212" mass="22643">MLNGESWERQTHTTTHPGLLPLSALIGGASGQIPGRWPLREPVANQTTNTQSSPHSRLAVPRSSSLQTHAPLFSNSSPDAPGQNSNTETVVPRCPCAASSLSSRYLVPTPAAQGHARGDDVCQPSMLGLRQEEEHVLGDDAESCSQLHSYTLSSAANGLGSRCFTATSSGYSASTSIAFRSTTKYNAAPRAVWRGHPWLTCSWGARNVLRYL</sequence>
<dbReference type="RefSeq" id="XP_062658241.1">
    <property type="nucleotide sequence ID" value="XM_062799126.1"/>
</dbReference>
<evidence type="ECO:0000313" key="2">
    <source>
        <dbReference type="EMBL" id="KAK3294727.1"/>
    </source>
</evidence>
<gene>
    <name evidence="2" type="ORF">B0H64DRAFT_193807</name>
</gene>
<feature type="compositionally biased region" description="Basic and acidic residues" evidence="1">
    <location>
        <begin position="1"/>
        <end position="11"/>
    </location>
</feature>
<reference evidence="2" key="1">
    <citation type="journal article" date="2023" name="Mol. Phylogenet. Evol.">
        <title>Genome-scale phylogeny and comparative genomics of the fungal order Sordariales.</title>
        <authorList>
            <person name="Hensen N."/>
            <person name="Bonometti L."/>
            <person name="Westerberg I."/>
            <person name="Brannstrom I.O."/>
            <person name="Guillou S."/>
            <person name="Cros-Aarteil S."/>
            <person name="Calhoun S."/>
            <person name="Haridas S."/>
            <person name="Kuo A."/>
            <person name="Mondo S."/>
            <person name="Pangilinan J."/>
            <person name="Riley R."/>
            <person name="LaButti K."/>
            <person name="Andreopoulos B."/>
            <person name="Lipzen A."/>
            <person name="Chen C."/>
            <person name="Yan M."/>
            <person name="Daum C."/>
            <person name="Ng V."/>
            <person name="Clum A."/>
            <person name="Steindorff A."/>
            <person name="Ohm R.A."/>
            <person name="Martin F."/>
            <person name="Silar P."/>
            <person name="Natvig D.O."/>
            <person name="Lalanne C."/>
            <person name="Gautier V."/>
            <person name="Ament-Velasquez S.L."/>
            <person name="Kruys A."/>
            <person name="Hutchinson M.I."/>
            <person name="Powell A.J."/>
            <person name="Barry K."/>
            <person name="Miller A.N."/>
            <person name="Grigoriev I.V."/>
            <person name="Debuchy R."/>
            <person name="Gladieux P."/>
            <person name="Hiltunen Thoren M."/>
            <person name="Johannesson H."/>
        </authorList>
    </citation>
    <scope>NUCLEOTIDE SEQUENCE</scope>
    <source>
        <strain evidence="2">CBS 168.71</strain>
    </source>
</reference>
<feature type="region of interest" description="Disordered" evidence="1">
    <location>
        <begin position="45"/>
        <end position="89"/>
    </location>
</feature>
<comment type="caution">
    <text evidence="2">The sequence shown here is derived from an EMBL/GenBank/DDBJ whole genome shotgun (WGS) entry which is preliminary data.</text>
</comment>
<dbReference type="AlphaFoldDB" id="A0AAE0HDT5"/>
<keyword evidence="3" id="KW-1185">Reference proteome</keyword>
<dbReference type="EMBL" id="JAUEPN010000005">
    <property type="protein sequence ID" value="KAK3294727.1"/>
    <property type="molecule type" value="Genomic_DNA"/>
</dbReference>
<feature type="compositionally biased region" description="Polar residues" evidence="1">
    <location>
        <begin position="45"/>
        <end position="55"/>
    </location>
</feature>
<feature type="region of interest" description="Disordered" evidence="1">
    <location>
        <begin position="1"/>
        <end position="23"/>
    </location>
</feature>
<feature type="compositionally biased region" description="Polar residues" evidence="1">
    <location>
        <begin position="62"/>
        <end position="89"/>
    </location>
</feature>
<organism evidence="2 3">
    <name type="scientific">Chaetomium fimeti</name>
    <dbReference type="NCBI Taxonomy" id="1854472"/>
    <lineage>
        <taxon>Eukaryota</taxon>
        <taxon>Fungi</taxon>
        <taxon>Dikarya</taxon>
        <taxon>Ascomycota</taxon>
        <taxon>Pezizomycotina</taxon>
        <taxon>Sordariomycetes</taxon>
        <taxon>Sordariomycetidae</taxon>
        <taxon>Sordariales</taxon>
        <taxon>Chaetomiaceae</taxon>
        <taxon>Chaetomium</taxon>
    </lineage>
</organism>